<evidence type="ECO:0000313" key="3">
    <source>
        <dbReference type="Proteomes" id="UP000199529"/>
    </source>
</evidence>
<keyword evidence="3" id="KW-1185">Reference proteome</keyword>
<evidence type="ECO:0000313" key="2">
    <source>
        <dbReference type="EMBL" id="SDX17879.1"/>
    </source>
</evidence>
<gene>
    <name evidence="2" type="ORF">SAMN05216215_100889</name>
</gene>
<reference evidence="3" key="1">
    <citation type="submission" date="2016-10" db="EMBL/GenBank/DDBJ databases">
        <authorList>
            <person name="Varghese N."/>
            <person name="Submissions S."/>
        </authorList>
    </citation>
    <scope>NUCLEOTIDE SEQUENCE [LARGE SCALE GENOMIC DNA]</scope>
    <source>
        <strain evidence="3">CGMCC 4.3530</strain>
    </source>
</reference>
<sequence>MDRSEQTSAARFAVNHAALDTAAQALPDQVAVLGEARRNLTARTLVTSAFANVSGSQAAQTGHSGNIQLNERSLQAASSRLTGIIDGIAASNVAVRRWDAEQAAKIRRLNPDLVVPVLADGPSGGSVADLNAANRAQIEAARAVAGAELKELEAQPGPGDREPELRHLREKIAAYDEILNSNTQIIQFDPAGDGRIVGLIGRLDSDTRSVAVLVPGMNTGLEDFPRYADRVGSYAGADPTGRTASVLWMNGDFPQGLPEASSAGPSREMAPRLAEFVNDELRPRLGEGAQVTVIGHSYGGAIVGLADAAGMRADNVVHVASAGMGEGVTELTNPYPTARYSVTLEHDPIQWAQGHVHGPDPDDFPGVTPLPSSHDSDGWFVPDVSSHSSVLDPGSPSWRDINDVVHGTIRERQSAL</sequence>
<feature type="domain" description="DUF1023" evidence="1">
    <location>
        <begin position="189"/>
        <end position="325"/>
    </location>
</feature>
<dbReference type="Proteomes" id="UP000199529">
    <property type="component" value="Unassembled WGS sequence"/>
</dbReference>
<dbReference type="EMBL" id="FNOK01000008">
    <property type="protein sequence ID" value="SDX17879.1"/>
    <property type="molecule type" value="Genomic_DNA"/>
</dbReference>
<proteinExistence type="predicted"/>
<accession>A0A1H2ZM94</accession>
<dbReference type="GO" id="GO:0016787">
    <property type="term" value="F:hydrolase activity"/>
    <property type="evidence" value="ECO:0007669"/>
    <property type="project" value="UniProtKB-KW"/>
</dbReference>
<dbReference type="Gene3D" id="3.40.50.1820">
    <property type="entry name" value="alpha/beta hydrolase"/>
    <property type="match status" value="1"/>
</dbReference>
<organism evidence="2 3">
    <name type="scientific">Saccharopolyspora shandongensis</name>
    <dbReference type="NCBI Taxonomy" id="418495"/>
    <lineage>
        <taxon>Bacteria</taxon>
        <taxon>Bacillati</taxon>
        <taxon>Actinomycetota</taxon>
        <taxon>Actinomycetes</taxon>
        <taxon>Pseudonocardiales</taxon>
        <taxon>Pseudonocardiaceae</taxon>
        <taxon>Saccharopolyspora</taxon>
    </lineage>
</organism>
<dbReference type="AlphaFoldDB" id="A0A1H2ZM94"/>
<dbReference type="OrthoDB" id="5170249at2"/>
<dbReference type="STRING" id="418495.SAMN05216215_100889"/>
<dbReference type="InterPro" id="IPR029058">
    <property type="entry name" value="AB_hydrolase_fold"/>
</dbReference>
<protein>
    <submittedName>
        <fullName evidence="2">Alpha/beta hydrolase</fullName>
    </submittedName>
</protein>
<dbReference type="Pfam" id="PF06259">
    <property type="entry name" value="Abhydrolase_8"/>
    <property type="match status" value="1"/>
</dbReference>
<dbReference type="RefSeq" id="WP_093264572.1">
    <property type="nucleotide sequence ID" value="NZ_FNOK01000008.1"/>
</dbReference>
<dbReference type="SUPFAM" id="SSF53474">
    <property type="entry name" value="alpha/beta-Hydrolases"/>
    <property type="match status" value="1"/>
</dbReference>
<keyword evidence="2" id="KW-0378">Hydrolase</keyword>
<name>A0A1H2ZM94_9PSEU</name>
<evidence type="ECO:0000259" key="1">
    <source>
        <dbReference type="Pfam" id="PF06259"/>
    </source>
</evidence>
<dbReference type="InterPro" id="IPR010427">
    <property type="entry name" value="DUF1023"/>
</dbReference>